<dbReference type="SUPFAM" id="SSF81585">
    <property type="entry name" value="PsbU/PolX domain-like"/>
    <property type="match status" value="1"/>
</dbReference>
<dbReference type="PANTHER" id="PTHR11276">
    <property type="entry name" value="DNA POLYMERASE TYPE-X FAMILY MEMBER"/>
    <property type="match status" value="1"/>
</dbReference>
<keyword evidence="7 14" id="KW-0479">Metal-binding</keyword>
<keyword evidence="8" id="KW-0227">DNA damage</keyword>
<evidence type="ECO:0000259" key="16">
    <source>
        <dbReference type="SMART" id="SM00483"/>
    </source>
</evidence>
<dbReference type="GO" id="GO:0005634">
    <property type="term" value="C:nucleus"/>
    <property type="evidence" value="ECO:0007669"/>
    <property type="project" value="UniProtKB-SubCell"/>
</dbReference>
<feature type="binding site" evidence="15">
    <location>
        <position position="192"/>
    </location>
    <ligand>
        <name>Mg(2+)</name>
        <dbReference type="ChEBI" id="CHEBI:18420"/>
    </ligand>
</feature>
<dbReference type="EC" id="2.7.7.7" evidence="4"/>
<evidence type="ECO:0000256" key="15">
    <source>
        <dbReference type="PIRSR" id="PIRSR000817-1"/>
    </source>
</evidence>
<dbReference type="InterPro" id="IPR002054">
    <property type="entry name" value="DNA-dir_DNA_pol_X"/>
</dbReference>
<evidence type="ECO:0000256" key="9">
    <source>
        <dbReference type="ARBA" id="ARBA00022842"/>
    </source>
</evidence>
<dbReference type="PIRSF" id="PIRSF000817">
    <property type="entry name" value="DNA_NT"/>
    <property type="match status" value="1"/>
</dbReference>
<dbReference type="PROSITE" id="PS00522">
    <property type="entry name" value="DNA_POLYMERASE_X"/>
    <property type="match status" value="1"/>
</dbReference>
<dbReference type="GO" id="GO:0046872">
    <property type="term" value="F:metal ion binding"/>
    <property type="evidence" value="ECO:0007669"/>
    <property type="project" value="UniProtKB-UniRule"/>
</dbReference>
<evidence type="ECO:0000256" key="10">
    <source>
        <dbReference type="ARBA" id="ARBA00022932"/>
    </source>
</evidence>
<evidence type="ECO:0000256" key="1">
    <source>
        <dbReference type="ARBA" id="ARBA00001946"/>
    </source>
</evidence>
<keyword evidence="10" id="KW-0239">DNA-directed DNA polymerase</keyword>
<keyword evidence="6 14" id="KW-0548">Nucleotidyltransferase</keyword>
<keyword evidence="9 14" id="KW-0460">Magnesium</keyword>
<organism evidence="17 18">
    <name type="scientific">Syncephalastrum racemosum</name>
    <name type="common">Filamentous fungus</name>
    <dbReference type="NCBI Taxonomy" id="13706"/>
    <lineage>
        <taxon>Eukaryota</taxon>
        <taxon>Fungi</taxon>
        <taxon>Fungi incertae sedis</taxon>
        <taxon>Mucoromycota</taxon>
        <taxon>Mucoromycotina</taxon>
        <taxon>Mucoromycetes</taxon>
        <taxon>Mucorales</taxon>
        <taxon>Syncephalastraceae</taxon>
        <taxon>Syncephalastrum</taxon>
    </lineage>
</organism>
<dbReference type="InterPro" id="IPR037160">
    <property type="entry name" value="DNA_Pol_thumb_sf"/>
</dbReference>
<dbReference type="GO" id="GO:0003887">
    <property type="term" value="F:DNA-directed DNA polymerase activity"/>
    <property type="evidence" value="ECO:0007669"/>
    <property type="project" value="UniProtKB-UniRule"/>
</dbReference>
<feature type="binding site" evidence="15">
    <location>
        <position position="263"/>
    </location>
    <ligand>
        <name>Mg(2+)</name>
        <dbReference type="ChEBI" id="CHEBI:18420"/>
    </ligand>
</feature>
<sequence length="339" mass="38959">MAKYECQRRSGWNSFNKELVDAFRFLEHARALYGDEFNSVAYRKAASVIASRPEKIKTTAQARSLRGVGKKIGQIINEFLTTGKVPAIDIIKADEQFAVMEKFYNIHGVGAATAREWYCKGYRNIEDVVKKEKLSRDQHLGIKYYDDFMKKIPRQEVEVIADQCRNLIKELFPGSFLEVCGSYRRGQLESGDVDIILTHPERETVASMLVKLVAAAKEKGFLVDILSMGSECQAREDDGEYERPDQALCIWKQPEGNLFRRVDLVVSPYDTYALAILAWTGSSYFERSIRLYAKREKQIKLTSHGMYSRVDDRKIPVKTERDAFNILGLDWLEPHERNC</sequence>
<comment type="cofactor">
    <cofactor evidence="1 15">
        <name>Mg(2+)</name>
        <dbReference type="ChEBI" id="CHEBI:18420"/>
    </cofactor>
</comment>
<dbReference type="InterPro" id="IPR018944">
    <property type="entry name" value="DNA_pol_lambd_fingers_domain"/>
</dbReference>
<proteinExistence type="inferred from homology"/>
<comment type="caution">
    <text evidence="17">The sequence shown here is derived from an EMBL/GenBank/DDBJ whole genome shotgun (WGS) entry which is preliminary data.</text>
</comment>
<dbReference type="InterPro" id="IPR022312">
    <property type="entry name" value="DNA_pol_X"/>
</dbReference>
<dbReference type="InParanoid" id="A0A1X2H5C6"/>
<dbReference type="CDD" id="cd00141">
    <property type="entry name" value="NT_POLXc"/>
    <property type="match status" value="1"/>
</dbReference>
<evidence type="ECO:0000256" key="14">
    <source>
        <dbReference type="PIRNR" id="PIRNR000817"/>
    </source>
</evidence>
<evidence type="ECO:0000313" key="18">
    <source>
        <dbReference type="Proteomes" id="UP000242180"/>
    </source>
</evidence>
<dbReference type="AlphaFoldDB" id="A0A1X2H5C6"/>
<protein>
    <recommendedName>
        <fullName evidence="4">DNA-directed DNA polymerase</fullName>
        <ecNumber evidence="4">2.7.7.7</ecNumber>
    </recommendedName>
</protein>
<feature type="binding site" evidence="15">
    <location>
        <position position="194"/>
    </location>
    <ligand>
        <name>Mg(2+)</name>
        <dbReference type="ChEBI" id="CHEBI:18420"/>
    </ligand>
</feature>
<evidence type="ECO:0000256" key="4">
    <source>
        <dbReference type="ARBA" id="ARBA00012417"/>
    </source>
</evidence>
<dbReference type="InterPro" id="IPR027421">
    <property type="entry name" value="DNA_pol_lamdba_lyase_dom_sf"/>
</dbReference>
<dbReference type="SMART" id="SM00483">
    <property type="entry name" value="POLXc"/>
    <property type="match status" value="1"/>
</dbReference>
<dbReference type="InterPro" id="IPR043519">
    <property type="entry name" value="NT_sf"/>
</dbReference>
<dbReference type="SUPFAM" id="SSF81301">
    <property type="entry name" value="Nucleotidyltransferase"/>
    <property type="match status" value="1"/>
</dbReference>
<evidence type="ECO:0000256" key="7">
    <source>
        <dbReference type="ARBA" id="ARBA00022723"/>
    </source>
</evidence>
<dbReference type="GO" id="GO:0003677">
    <property type="term" value="F:DNA binding"/>
    <property type="evidence" value="ECO:0007669"/>
    <property type="project" value="UniProtKB-UniRule"/>
</dbReference>
<keyword evidence="18" id="KW-1185">Reference proteome</keyword>
<comment type="subcellular location">
    <subcellularLocation>
        <location evidence="2 14">Nucleus</location>
    </subcellularLocation>
</comment>
<dbReference type="PANTHER" id="PTHR11276:SF29">
    <property type="entry name" value="DNA POLYMERASE TYPE-X FAMILY PROTEIN POL4"/>
    <property type="match status" value="1"/>
</dbReference>
<dbReference type="STRING" id="13706.A0A1X2H5C6"/>
<dbReference type="InterPro" id="IPR002008">
    <property type="entry name" value="DNA_pol_X_beta-like"/>
</dbReference>
<dbReference type="Pfam" id="PF14716">
    <property type="entry name" value="HHH_8"/>
    <property type="match status" value="1"/>
</dbReference>
<keyword evidence="11" id="KW-0234">DNA repair</keyword>
<keyword evidence="12 14" id="KW-0539">Nucleus</keyword>
<accession>A0A1X2H5C6</accession>
<evidence type="ECO:0000256" key="12">
    <source>
        <dbReference type="ARBA" id="ARBA00023242"/>
    </source>
</evidence>
<dbReference type="Gene3D" id="1.10.150.110">
    <property type="entry name" value="DNA polymerase beta, N-terminal domain-like"/>
    <property type="match status" value="1"/>
</dbReference>
<dbReference type="InterPro" id="IPR029398">
    <property type="entry name" value="PolB_thumb"/>
</dbReference>
<gene>
    <name evidence="17" type="ORF">BCR43DRAFT_478760</name>
</gene>
<dbReference type="Pfam" id="PF14792">
    <property type="entry name" value="DNA_pol_B_palm"/>
    <property type="match status" value="1"/>
</dbReference>
<comment type="catalytic activity">
    <reaction evidence="13">
        <text>DNA(n) + a 2'-deoxyribonucleoside 5'-triphosphate = DNA(n+1) + diphosphate</text>
        <dbReference type="Rhea" id="RHEA:22508"/>
        <dbReference type="Rhea" id="RHEA-COMP:17339"/>
        <dbReference type="Rhea" id="RHEA-COMP:17340"/>
        <dbReference type="ChEBI" id="CHEBI:33019"/>
        <dbReference type="ChEBI" id="CHEBI:61560"/>
        <dbReference type="ChEBI" id="CHEBI:173112"/>
        <dbReference type="EC" id="2.7.7.7"/>
    </reaction>
</comment>
<dbReference type="PRINTS" id="PR00869">
    <property type="entry name" value="DNAPOLX"/>
</dbReference>
<dbReference type="OrthoDB" id="205514at2759"/>
<dbReference type="FunFam" id="1.10.150.20:FF:000010">
    <property type="entry name" value="DNA polymerase lambda"/>
    <property type="match status" value="1"/>
</dbReference>
<dbReference type="GO" id="GO:0006303">
    <property type="term" value="P:double-strand break repair via nonhomologous end joining"/>
    <property type="evidence" value="ECO:0007669"/>
    <property type="project" value="TreeGrafter"/>
</dbReference>
<reference evidence="17 18" key="1">
    <citation type="submission" date="2016-07" db="EMBL/GenBank/DDBJ databases">
        <title>Pervasive Adenine N6-methylation of Active Genes in Fungi.</title>
        <authorList>
            <consortium name="DOE Joint Genome Institute"/>
            <person name="Mondo S.J."/>
            <person name="Dannebaum R.O."/>
            <person name="Kuo R.C."/>
            <person name="Labutti K."/>
            <person name="Haridas S."/>
            <person name="Kuo A."/>
            <person name="Salamov A."/>
            <person name="Ahrendt S.R."/>
            <person name="Lipzen A."/>
            <person name="Sullivan W."/>
            <person name="Andreopoulos W.B."/>
            <person name="Clum A."/>
            <person name="Lindquist E."/>
            <person name="Daum C."/>
            <person name="Ramamoorthy G.K."/>
            <person name="Gryganskyi A."/>
            <person name="Culley D."/>
            <person name="Magnuson J.K."/>
            <person name="James T.Y."/>
            <person name="O'Malley M.A."/>
            <person name="Stajich J.E."/>
            <person name="Spatafora J.W."/>
            <person name="Visel A."/>
            <person name="Grigoriev I.V."/>
        </authorList>
    </citation>
    <scope>NUCLEOTIDE SEQUENCE [LARGE SCALE GENOMIC DNA]</scope>
    <source>
        <strain evidence="17 18">NRRL 2496</strain>
    </source>
</reference>
<evidence type="ECO:0000256" key="13">
    <source>
        <dbReference type="ARBA" id="ARBA00049244"/>
    </source>
</evidence>
<dbReference type="FunCoup" id="A0A1X2H5C6">
    <property type="interactions" value="219"/>
</dbReference>
<evidence type="ECO:0000313" key="17">
    <source>
        <dbReference type="EMBL" id="ORY93592.1"/>
    </source>
</evidence>
<dbReference type="Gene3D" id="1.10.150.20">
    <property type="entry name" value="5' to 3' exonuclease, C-terminal subdomain"/>
    <property type="match status" value="1"/>
</dbReference>
<dbReference type="FunFam" id="3.30.210.10:FF:000005">
    <property type="entry name" value="DNA polymerase IV"/>
    <property type="match status" value="1"/>
</dbReference>
<evidence type="ECO:0000256" key="6">
    <source>
        <dbReference type="ARBA" id="ARBA00022695"/>
    </source>
</evidence>
<dbReference type="InterPro" id="IPR001726">
    <property type="entry name" value="TdT/Mu"/>
</dbReference>
<dbReference type="InterPro" id="IPR019843">
    <property type="entry name" value="DNA_pol-X_BS"/>
</dbReference>
<dbReference type="PRINTS" id="PR00870">
    <property type="entry name" value="DNAPOLXBETA"/>
</dbReference>
<dbReference type="InterPro" id="IPR028207">
    <property type="entry name" value="DNA_pol_B_palm_palm"/>
</dbReference>
<dbReference type="Pfam" id="PF10391">
    <property type="entry name" value="DNA_pol_lambd_f"/>
    <property type="match status" value="1"/>
</dbReference>
<dbReference type="EMBL" id="MCGN01000009">
    <property type="protein sequence ID" value="ORY93592.1"/>
    <property type="molecule type" value="Genomic_DNA"/>
</dbReference>
<name>A0A1X2H5C6_SYNRA</name>
<keyword evidence="5 14" id="KW-0808">Transferase</keyword>
<evidence type="ECO:0000256" key="8">
    <source>
        <dbReference type="ARBA" id="ARBA00022763"/>
    </source>
</evidence>
<dbReference type="SUPFAM" id="SSF47802">
    <property type="entry name" value="DNA polymerase beta, N-terminal domain-like"/>
    <property type="match status" value="1"/>
</dbReference>
<dbReference type="OMA" id="ERDVFDW"/>
<dbReference type="Pfam" id="PF14791">
    <property type="entry name" value="DNA_pol_B_thumb"/>
    <property type="match status" value="1"/>
</dbReference>
<feature type="domain" description="DNA-directed DNA polymerase X" evidence="16">
    <location>
        <begin position="14"/>
        <end position="338"/>
    </location>
</feature>
<comment type="similarity">
    <text evidence="3 14">Belongs to the DNA polymerase type-X family.</text>
</comment>
<evidence type="ECO:0000256" key="3">
    <source>
        <dbReference type="ARBA" id="ARBA00008323"/>
    </source>
</evidence>
<dbReference type="Gene3D" id="3.30.460.10">
    <property type="entry name" value="Beta Polymerase, domain 2"/>
    <property type="match status" value="1"/>
</dbReference>
<dbReference type="InterPro" id="IPR010996">
    <property type="entry name" value="HHH_MUS81"/>
</dbReference>
<evidence type="ECO:0000256" key="5">
    <source>
        <dbReference type="ARBA" id="ARBA00022679"/>
    </source>
</evidence>
<dbReference type="Gene3D" id="3.30.210.10">
    <property type="entry name" value="DNA polymerase, thumb domain"/>
    <property type="match status" value="1"/>
</dbReference>
<evidence type="ECO:0000256" key="11">
    <source>
        <dbReference type="ARBA" id="ARBA00023204"/>
    </source>
</evidence>
<dbReference type="Proteomes" id="UP000242180">
    <property type="component" value="Unassembled WGS sequence"/>
</dbReference>
<evidence type="ECO:0000256" key="2">
    <source>
        <dbReference type="ARBA" id="ARBA00004123"/>
    </source>
</evidence>